<dbReference type="EC" id="5.6.2.3" evidence="10"/>
<keyword evidence="5" id="KW-0378">Hydrolase</keyword>
<name>A0AA46KAY9_SERMA</name>
<dbReference type="PROSITE" id="PS51199">
    <property type="entry name" value="SF4_HELICASE"/>
    <property type="match status" value="1"/>
</dbReference>
<comment type="similarity">
    <text evidence="1">Belongs to the helicase family. DnaB subfamily.</text>
</comment>
<dbReference type="Pfam" id="PF00772">
    <property type="entry name" value="DnaB"/>
    <property type="match status" value="1"/>
</dbReference>
<evidence type="ECO:0000256" key="3">
    <source>
        <dbReference type="ARBA" id="ARBA00022705"/>
    </source>
</evidence>
<dbReference type="EMBL" id="VFMJ01000001">
    <property type="protein sequence ID" value="TQI87618.1"/>
    <property type="molecule type" value="Genomic_DNA"/>
</dbReference>
<dbReference type="Pfam" id="PF03796">
    <property type="entry name" value="DnaB_C"/>
    <property type="match status" value="1"/>
</dbReference>
<dbReference type="GO" id="GO:1990077">
    <property type="term" value="C:primosome complex"/>
    <property type="evidence" value="ECO:0007669"/>
    <property type="project" value="UniProtKB-KW"/>
</dbReference>
<dbReference type="Gene3D" id="3.40.50.300">
    <property type="entry name" value="P-loop containing nucleotide triphosphate hydrolases"/>
    <property type="match status" value="1"/>
</dbReference>
<dbReference type="GO" id="GO:0043139">
    <property type="term" value="F:5'-3' DNA helicase activity"/>
    <property type="evidence" value="ECO:0007669"/>
    <property type="project" value="UniProtKB-EC"/>
</dbReference>
<evidence type="ECO:0000256" key="6">
    <source>
        <dbReference type="ARBA" id="ARBA00022806"/>
    </source>
</evidence>
<dbReference type="RefSeq" id="WP_141972732.1">
    <property type="nucleotide sequence ID" value="NZ_VFMJ01000001.1"/>
</dbReference>
<evidence type="ECO:0000256" key="9">
    <source>
        <dbReference type="ARBA" id="ARBA00023235"/>
    </source>
</evidence>
<dbReference type="InterPro" id="IPR036185">
    <property type="entry name" value="DNA_heli_DnaB-like_N_sf"/>
</dbReference>
<dbReference type="GO" id="GO:0016787">
    <property type="term" value="F:hydrolase activity"/>
    <property type="evidence" value="ECO:0007669"/>
    <property type="project" value="UniProtKB-KW"/>
</dbReference>
<dbReference type="Gene3D" id="1.10.860.10">
    <property type="entry name" value="DNAb Helicase, Chain A"/>
    <property type="match status" value="1"/>
</dbReference>
<dbReference type="Proteomes" id="UP000320710">
    <property type="component" value="Unassembled WGS sequence"/>
</dbReference>
<feature type="domain" description="SF4 helicase" evidence="12">
    <location>
        <begin position="166"/>
        <end position="431"/>
    </location>
</feature>
<proteinExistence type="inferred from homology"/>
<dbReference type="PANTHER" id="PTHR30153">
    <property type="entry name" value="REPLICATIVE DNA HELICASE DNAB"/>
    <property type="match status" value="1"/>
</dbReference>
<dbReference type="AlphaFoldDB" id="A0AA46KAY9"/>
<dbReference type="InterPro" id="IPR027417">
    <property type="entry name" value="P-loop_NTPase"/>
</dbReference>
<gene>
    <name evidence="13" type="ORF">FHU12_5322</name>
</gene>
<evidence type="ECO:0000256" key="8">
    <source>
        <dbReference type="ARBA" id="ARBA00023125"/>
    </source>
</evidence>
<accession>A0AA46KAY9</accession>
<dbReference type="GO" id="GO:0005829">
    <property type="term" value="C:cytosol"/>
    <property type="evidence" value="ECO:0007669"/>
    <property type="project" value="TreeGrafter"/>
</dbReference>
<dbReference type="GO" id="GO:0006269">
    <property type="term" value="P:DNA replication, synthesis of primer"/>
    <property type="evidence" value="ECO:0007669"/>
    <property type="project" value="UniProtKB-KW"/>
</dbReference>
<evidence type="ECO:0000256" key="2">
    <source>
        <dbReference type="ARBA" id="ARBA00022515"/>
    </source>
</evidence>
<dbReference type="CDD" id="cd00984">
    <property type="entry name" value="DnaB_C"/>
    <property type="match status" value="1"/>
</dbReference>
<dbReference type="PANTHER" id="PTHR30153:SF2">
    <property type="entry name" value="REPLICATIVE DNA HELICASE"/>
    <property type="match status" value="1"/>
</dbReference>
<dbReference type="InterPro" id="IPR007694">
    <property type="entry name" value="DNA_helicase_DnaB-like_C"/>
</dbReference>
<keyword evidence="4" id="KW-0547">Nucleotide-binding</keyword>
<evidence type="ECO:0000256" key="7">
    <source>
        <dbReference type="ARBA" id="ARBA00022840"/>
    </source>
</evidence>
<evidence type="ECO:0000256" key="4">
    <source>
        <dbReference type="ARBA" id="ARBA00022741"/>
    </source>
</evidence>
<organism evidence="13 14">
    <name type="scientific">Serratia marcescens</name>
    <dbReference type="NCBI Taxonomy" id="615"/>
    <lineage>
        <taxon>Bacteria</taxon>
        <taxon>Pseudomonadati</taxon>
        <taxon>Pseudomonadota</taxon>
        <taxon>Gammaproteobacteria</taxon>
        <taxon>Enterobacterales</taxon>
        <taxon>Yersiniaceae</taxon>
        <taxon>Serratia</taxon>
    </lineage>
</organism>
<keyword evidence="8" id="KW-0238">DNA-binding</keyword>
<keyword evidence="3" id="KW-0235">DNA replication</keyword>
<evidence type="ECO:0000256" key="11">
    <source>
        <dbReference type="ARBA" id="ARBA00048954"/>
    </source>
</evidence>
<dbReference type="SUPFAM" id="SSF52540">
    <property type="entry name" value="P-loop containing nucleoside triphosphate hydrolases"/>
    <property type="match status" value="1"/>
</dbReference>
<dbReference type="InterPro" id="IPR016136">
    <property type="entry name" value="DNA_helicase_N/primase_C"/>
</dbReference>
<comment type="caution">
    <text evidence="13">The sequence shown here is derived from an EMBL/GenBank/DDBJ whole genome shotgun (WGS) entry which is preliminary data.</text>
</comment>
<evidence type="ECO:0000313" key="13">
    <source>
        <dbReference type="EMBL" id="TQI87618.1"/>
    </source>
</evidence>
<dbReference type="GO" id="GO:0003677">
    <property type="term" value="F:DNA binding"/>
    <property type="evidence" value="ECO:0007669"/>
    <property type="project" value="UniProtKB-KW"/>
</dbReference>
<keyword evidence="2" id="KW-0639">Primosome</keyword>
<keyword evidence="6 13" id="KW-0347">Helicase</keyword>
<dbReference type="GO" id="GO:0005524">
    <property type="term" value="F:ATP binding"/>
    <property type="evidence" value="ECO:0007669"/>
    <property type="project" value="UniProtKB-KW"/>
</dbReference>
<reference evidence="13 14" key="1">
    <citation type="submission" date="2019-06" db="EMBL/GenBank/DDBJ databases">
        <authorList>
            <person name="Deangelis K."/>
            <person name="Huntemann M."/>
            <person name="Clum A."/>
            <person name="Pillay M."/>
            <person name="Palaniappan K."/>
            <person name="Varghese N."/>
            <person name="Mikhailova N."/>
            <person name="Stamatis D."/>
            <person name="Reddy T."/>
            <person name="Daum C."/>
            <person name="Shapiro N."/>
            <person name="Ivanova N."/>
            <person name="Kyrpides N."/>
            <person name="Woyke T."/>
        </authorList>
    </citation>
    <scope>NUCLEOTIDE SEQUENCE [LARGE SCALE GENOMIC DNA]</scope>
    <source>
        <strain evidence="13 14">106R</strain>
    </source>
</reference>
<evidence type="ECO:0000313" key="14">
    <source>
        <dbReference type="Proteomes" id="UP000320710"/>
    </source>
</evidence>
<evidence type="ECO:0000256" key="5">
    <source>
        <dbReference type="ARBA" id="ARBA00022801"/>
    </source>
</evidence>
<evidence type="ECO:0000259" key="12">
    <source>
        <dbReference type="PROSITE" id="PS51199"/>
    </source>
</evidence>
<evidence type="ECO:0000256" key="10">
    <source>
        <dbReference type="ARBA" id="ARBA00044969"/>
    </source>
</evidence>
<evidence type="ECO:0000256" key="1">
    <source>
        <dbReference type="ARBA" id="ARBA00008428"/>
    </source>
</evidence>
<reference evidence="13 14" key="2">
    <citation type="submission" date="2019-07" db="EMBL/GenBank/DDBJ databases">
        <title>Investigation of anaerobic lignin degradation for improved lignocellulosic biofuels.</title>
        <authorList>
            <person name="Deangelis K.PhD."/>
        </authorList>
    </citation>
    <scope>NUCLEOTIDE SEQUENCE [LARGE SCALE GENOMIC DNA]</scope>
    <source>
        <strain evidence="13 14">106R</strain>
    </source>
</reference>
<sequence>MTHEEAESAVIGGLLLDQAGPLTFDVLATLAPDSFATRQYGAMYQVIRQLVMSGGEVTPFVVADKLGPEYEPIAVSVSSQAWARAGLKSYADMVKRNHFIRTAERLVADSLEGIQQANTGDAAVEAILTLQRNIQQLQIGDGGRVAVHINELLTGVADRLDAGMSGSQEGRKILTGIEELDKITGGFEPTDLALLAARPSVGKTEFALNLIEKITDHGAGVLMFSMEMSAIQIAERQVAGAGGFSTTKLRKPLELEDEDWARISDGLGRLTDRPIWIIDANNLTVEQVCQDAERMKAEHPELAVVFVDYLGLIKVNERQRHDIAVGEVSRSLKRLAMRNKTPVVALSQLSRAVEQRPNKRPVNADLKDSGSIEADADVIMMLYRDELYNENSPAKGIAEVNVTKNRNGPLGTVYRQFRYGHFLPIDQIEAERLSKQQPEQKVRRYSSRGKAQ</sequence>
<comment type="catalytic activity">
    <reaction evidence="11">
        <text>ATP + H2O = ADP + phosphate + H(+)</text>
        <dbReference type="Rhea" id="RHEA:13065"/>
        <dbReference type="ChEBI" id="CHEBI:15377"/>
        <dbReference type="ChEBI" id="CHEBI:15378"/>
        <dbReference type="ChEBI" id="CHEBI:30616"/>
        <dbReference type="ChEBI" id="CHEBI:43474"/>
        <dbReference type="ChEBI" id="CHEBI:456216"/>
        <dbReference type="EC" id="5.6.2.3"/>
    </reaction>
</comment>
<dbReference type="InterPro" id="IPR007693">
    <property type="entry name" value="DNA_helicase_DnaB-like_N"/>
</dbReference>
<keyword evidence="7" id="KW-0067">ATP-binding</keyword>
<protein>
    <recommendedName>
        <fullName evidence="10">DNA 5'-3' helicase</fullName>
        <ecNumber evidence="10">5.6.2.3</ecNumber>
    </recommendedName>
</protein>
<dbReference type="SUPFAM" id="SSF48024">
    <property type="entry name" value="N-terminal domain of DnaB helicase"/>
    <property type="match status" value="1"/>
</dbReference>
<keyword evidence="9" id="KW-0413">Isomerase</keyword>